<name>A0A5M6CM09_9FLAO</name>
<dbReference type="Proteomes" id="UP000325141">
    <property type="component" value="Unassembled WGS sequence"/>
</dbReference>
<gene>
    <name evidence="2" type="ORF">F0460_06355</name>
</gene>
<dbReference type="PROSITE" id="PS51257">
    <property type="entry name" value="PROKAR_LIPOPROTEIN"/>
    <property type="match status" value="1"/>
</dbReference>
<evidence type="ECO:0000313" key="2">
    <source>
        <dbReference type="EMBL" id="KAA5536046.1"/>
    </source>
</evidence>
<protein>
    <recommendedName>
        <fullName evidence="1">Serpin domain-containing protein</fullName>
    </recommendedName>
</protein>
<evidence type="ECO:0000313" key="3">
    <source>
        <dbReference type="Proteomes" id="UP000325141"/>
    </source>
</evidence>
<sequence>MVGIKLKNNMLKQTIFLAFTITFLSCKNDTKNSGKVINDIITNDTNSSVKNIEERSFPKETDLSEYPKTEFITTLESKINTSKNNVYCVTMLYAWNEVKNIVNEPFKIDSNFKHLTLLNNSSSFKDVLNPDEYIISSEIDGFNIKAKAEFKKSLTFQTELDSHKDRLKFNNEKVESFGITGIYNYEQLKIISILYYKNDNNFVIKLHPKDSNHEIILFKSEKKFDKMNDINSEIIKLIVQGKEDKQNENIKWKYEILEEDEIIIPKFNFNIETIYKDLTGNTFDTKEKSYTIERAWQRTAFILDEKGTEVESEAEFAVATEEMAEEVNKPKPKKMIFDKPFFIMLKKTKSQNPYFGLWVANTELMSKN</sequence>
<proteinExistence type="predicted"/>
<dbReference type="SUPFAM" id="SSF56574">
    <property type="entry name" value="Serpins"/>
    <property type="match status" value="1"/>
</dbReference>
<dbReference type="AlphaFoldDB" id="A0A5M6CM09"/>
<dbReference type="InterPro" id="IPR042185">
    <property type="entry name" value="Serpin_sf_2"/>
</dbReference>
<keyword evidence="3" id="KW-1185">Reference proteome</keyword>
<dbReference type="RefSeq" id="WP_150011380.1">
    <property type="nucleotide sequence ID" value="NZ_VWSG01000003.1"/>
</dbReference>
<dbReference type="InterPro" id="IPR023796">
    <property type="entry name" value="Serpin_dom"/>
</dbReference>
<evidence type="ECO:0000259" key="1">
    <source>
        <dbReference type="Pfam" id="PF00079"/>
    </source>
</evidence>
<accession>A0A5M6CM09</accession>
<dbReference type="Pfam" id="PF00079">
    <property type="entry name" value="Serpin"/>
    <property type="match status" value="1"/>
</dbReference>
<reference evidence="2 3" key="1">
    <citation type="submission" date="2019-09" db="EMBL/GenBank/DDBJ databases">
        <title>Genome sequence and assembly of Flavobacterium sp.</title>
        <authorList>
            <person name="Chhetri G."/>
        </authorList>
    </citation>
    <scope>NUCLEOTIDE SEQUENCE [LARGE SCALE GENOMIC DNA]</scope>
    <source>
        <strain evidence="2 3">SNL9</strain>
    </source>
</reference>
<dbReference type="Gene3D" id="2.30.39.10">
    <property type="entry name" value="Alpha-1-antitrypsin, domain 1"/>
    <property type="match status" value="1"/>
</dbReference>
<comment type="caution">
    <text evidence="2">The sequence shown here is derived from an EMBL/GenBank/DDBJ whole genome shotgun (WGS) entry which is preliminary data.</text>
</comment>
<feature type="domain" description="Serpin" evidence="1">
    <location>
        <begin position="277"/>
        <end position="355"/>
    </location>
</feature>
<dbReference type="PROSITE" id="PS00284">
    <property type="entry name" value="SERPIN"/>
    <property type="match status" value="1"/>
</dbReference>
<dbReference type="InterPro" id="IPR023795">
    <property type="entry name" value="Serpin_CS"/>
</dbReference>
<dbReference type="InterPro" id="IPR036186">
    <property type="entry name" value="Serpin_sf"/>
</dbReference>
<dbReference type="EMBL" id="VWSG01000003">
    <property type="protein sequence ID" value="KAA5536046.1"/>
    <property type="molecule type" value="Genomic_DNA"/>
</dbReference>
<organism evidence="2 3">
    <name type="scientific">Paenimyroides baculatum</name>
    <dbReference type="NCBI Taxonomy" id="2608000"/>
    <lineage>
        <taxon>Bacteria</taxon>
        <taxon>Pseudomonadati</taxon>
        <taxon>Bacteroidota</taxon>
        <taxon>Flavobacteriia</taxon>
        <taxon>Flavobacteriales</taxon>
        <taxon>Flavobacteriaceae</taxon>
        <taxon>Paenimyroides</taxon>
    </lineage>
</organism>